<evidence type="ECO:0000313" key="2">
    <source>
        <dbReference type="Proteomes" id="UP000325315"/>
    </source>
</evidence>
<comment type="caution">
    <text evidence="1">The sequence shown here is derived from an EMBL/GenBank/DDBJ whole genome shotgun (WGS) entry which is preliminary data.</text>
</comment>
<name>A0A5B6X2R2_9ROSI</name>
<gene>
    <name evidence="1" type="ORF">EPI10_031418</name>
</gene>
<reference evidence="1" key="1">
    <citation type="submission" date="2019-08" db="EMBL/GenBank/DDBJ databases">
        <authorList>
            <person name="Liu F."/>
        </authorList>
    </citation>
    <scope>NUCLEOTIDE SEQUENCE [LARGE SCALE GENOMIC DNA]</scope>
    <source>
        <strain evidence="1">PA1801</strain>
        <tissue evidence="1">Leaf</tissue>
    </source>
</reference>
<accession>A0A5B6X2R2</accession>
<dbReference type="EMBL" id="SMMG02000001">
    <property type="protein sequence ID" value="KAA3487604.1"/>
    <property type="molecule type" value="Genomic_DNA"/>
</dbReference>
<protein>
    <submittedName>
        <fullName evidence="1">Reverse transcriptase</fullName>
    </submittedName>
</protein>
<keyword evidence="2" id="KW-1185">Reference proteome</keyword>
<keyword evidence="1" id="KW-0695">RNA-directed DNA polymerase</keyword>
<keyword evidence="1" id="KW-0808">Transferase</keyword>
<sequence>MLCFLLPKSFCNELEDSMARCWWQKSAERRGIHWCTGWWDGILRSFKVQYYIVDKTGVTFVNALGILDGDVSLKRFLHVQLGSNPSLIWRSIWSARKLLEIGMQWKVGTGRRINIWDKYWLPSPIPQKSPIG</sequence>
<organism evidence="1 2">
    <name type="scientific">Gossypium australe</name>
    <dbReference type="NCBI Taxonomy" id="47621"/>
    <lineage>
        <taxon>Eukaryota</taxon>
        <taxon>Viridiplantae</taxon>
        <taxon>Streptophyta</taxon>
        <taxon>Embryophyta</taxon>
        <taxon>Tracheophyta</taxon>
        <taxon>Spermatophyta</taxon>
        <taxon>Magnoliopsida</taxon>
        <taxon>eudicotyledons</taxon>
        <taxon>Gunneridae</taxon>
        <taxon>Pentapetalae</taxon>
        <taxon>rosids</taxon>
        <taxon>malvids</taxon>
        <taxon>Malvales</taxon>
        <taxon>Malvaceae</taxon>
        <taxon>Malvoideae</taxon>
        <taxon>Gossypium</taxon>
    </lineage>
</organism>
<proteinExistence type="predicted"/>
<dbReference type="Proteomes" id="UP000325315">
    <property type="component" value="Unassembled WGS sequence"/>
</dbReference>
<dbReference type="OrthoDB" id="845805at2759"/>
<keyword evidence="1" id="KW-0548">Nucleotidyltransferase</keyword>
<dbReference type="AlphaFoldDB" id="A0A5B6X2R2"/>
<dbReference type="GO" id="GO:0003964">
    <property type="term" value="F:RNA-directed DNA polymerase activity"/>
    <property type="evidence" value="ECO:0007669"/>
    <property type="project" value="UniProtKB-KW"/>
</dbReference>
<evidence type="ECO:0000313" key="1">
    <source>
        <dbReference type="EMBL" id="KAA3487604.1"/>
    </source>
</evidence>